<evidence type="ECO:0000256" key="6">
    <source>
        <dbReference type="ARBA" id="ARBA00022833"/>
    </source>
</evidence>
<dbReference type="FunFam" id="3.30.40.10:FF:000247">
    <property type="entry name" value="Uncharacterized protein, isoform B"/>
    <property type="match status" value="1"/>
</dbReference>
<dbReference type="FunFam" id="2.60.120.780:FF:000001">
    <property type="entry name" value="E3 SUMO-protein ligase PIAS2 isoform X1"/>
    <property type="match status" value="1"/>
</dbReference>
<evidence type="ECO:0000256" key="8">
    <source>
        <dbReference type="ARBA" id="ARBA00043952"/>
    </source>
</evidence>
<reference evidence="13" key="1">
    <citation type="submission" date="2020-03" db="EMBL/GenBank/DDBJ databases">
        <authorList>
            <person name="Chebbi M.A."/>
            <person name="Drezen J.M."/>
        </authorList>
    </citation>
    <scope>NUCLEOTIDE SEQUENCE</scope>
    <source>
        <tissue evidence="13">Whole body</tissue>
    </source>
</reference>
<dbReference type="GO" id="GO:0016925">
    <property type="term" value="P:protein sumoylation"/>
    <property type="evidence" value="ECO:0007669"/>
    <property type="project" value="TreeGrafter"/>
</dbReference>
<evidence type="ECO:0000256" key="5">
    <source>
        <dbReference type="ARBA" id="ARBA00022786"/>
    </source>
</evidence>
<keyword evidence="14" id="KW-1185">Reference proteome</keyword>
<dbReference type="EMBL" id="JAAOIC020000020">
    <property type="protein sequence ID" value="KAG8040608.1"/>
    <property type="molecule type" value="Genomic_DNA"/>
</dbReference>
<reference evidence="13" key="2">
    <citation type="submission" date="2021-04" db="EMBL/GenBank/DDBJ databases">
        <title>Genome-wide patterns of bracovirus chromosomal integration into multiple host tissues during parasitism.</title>
        <authorList>
            <person name="Chebbi M.A.C."/>
        </authorList>
    </citation>
    <scope>NUCLEOTIDE SEQUENCE</scope>
    <source>
        <tissue evidence="13">Whole body</tissue>
    </source>
</reference>
<accession>A0A8J5VBH0</accession>
<dbReference type="PROSITE" id="PS51466">
    <property type="entry name" value="PINIT"/>
    <property type="match status" value="1"/>
</dbReference>
<feature type="compositionally biased region" description="Basic and acidic residues" evidence="10">
    <location>
        <begin position="1"/>
        <end position="12"/>
    </location>
</feature>
<dbReference type="Pfam" id="PF14324">
    <property type="entry name" value="PINIT"/>
    <property type="match status" value="1"/>
</dbReference>
<keyword evidence="5" id="KW-0833">Ubl conjugation pathway</keyword>
<dbReference type="OrthoDB" id="10263264at2759"/>
<dbReference type="Pfam" id="PF02891">
    <property type="entry name" value="zf-MIZ"/>
    <property type="match status" value="1"/>
</dbReference>
<evidence type="ECO:0000256" key="2">
    <source>
        <dbReference type="ARBA" id="ARBA00022679"/>
    </source>
</evidence>
<evidence type="ECO:0000259" key="11">
    <source>
        <dbReference type="PROSITE" id="PS51044"/>
    </source>
</evidence>
<keyword evidence="4 9" id="KW-0863">Zinc-finger</keyword>
<dbReference type="GO" id="GO:0097240">
    <property type="term" value="P:chromosome attachment to the nuclear envelope"/>
    <property type="evidence" value="ECO:0007669"/>
    <property type="project" value="UniProtKB-ARBA"/>
</dbReference>
<dbReference type="GO" id="GO:0061665">
    <property type="term" value="F:SUMO ligase activity"/>
    <property type="evidence" value="ECO:0007669"/>
    <property type="project" value="TreeGrafter"/>
</dbReference>
<keyword evidence="6" id="KW-0862">Zinc</keyword>
<dbReference type="GO" id="GO:0008270">
    <property type="term" value="F:zinc ion binding"/>
    <property type="evidence" value="ECO:0007669"/>
    <property type="project" value="UniProtKB-KW"/>
</dbReference>
<protein>
    <submittedName>
        <fullName evidence="13">Uncharacterized protein</fullName>
    </submittedName>
</protein>
<evidence type="ECO:0000313" key="14">
    <source>
        <dbReference type="Proteomes" id="UP000729913"/>
    </source>
</evidence>
<comment type="subcellular location">
    <subcellularLocation>
        <location evidence="1">Nucleus</location>
    </subcellularLocation>
</comment>
<feature type="compositionally biased region" description="Polar residues" evidence="10">
    <location>
        <begin position="43"/>
        <end position="57"/>
    </location>
</feature>
<evidence type="ECO:0000313" key="13">
    <source>
        <dbReference type="EMBL" id="KAG8040608.1"/>
    </source>
</evidence>
<dbReference type="GO" id="GO:0006357">
    <property type="term" value="P:regulation of transcription by RNA polymerase II"/>
    <property type="evidence" value="ECO:0007669"/>
    <property type="project" value="TreeGrafter"/>
</dbReference>
<dbReference type="GO" id="GO:0003712">
    <property type="term" value="F:transcription coregulator activity"/>
    <property type="evidence" value="ECO:0007669"/>
    <property type="project" value="TreeGrafter"/>
</dbReference>
<feature type="domain" description="PINIT" evidence="12">
    <location>
        <begin position="102"/>
        <end position="268"/>
    </location>
</feature>
<sequence length="491" mass="54801">MRRSERLADKKATNQTGGNVYQMPTQGFVRKSAPAKKRAAGQNKISGESNKVSQPSVYRSREASAIRRAEKPSTFCNIAPRSVNVPHYQMYPVAPSHYPGMVMTQSSDPVHPDVKLKNQPFYPELGELVKPTSLRAVSTQYPTLENNFMFYLSPKQADTIAISRYRQPGSNKVDHYVQVILRFCLHETSQEQNDYIPPDVKIKVNGTNLSVPQAKYVSKDKPKEGPMKPIDITELMKLSPTVGNWITIGCPYDFGRKYVVGVYLVRKLAHYDLIQQLKAKGVRHPDYSRAMIKEKLLEDADSEIATTSLRVSLNCPLGKMRMSIPCRASTCAHLQCFDVGLYLQMNDCRPRWVCPVCNGPAAYDCLVIDGYFQQVLASEKLLANVTEIQLLPDGSWENLLPKKERDKVKSLEDGGLSDGQPNSFVVLDATLVQDEKKSDKNLSVVDLVSSDEEDCRVPDESSGAISCKIRKISSSEVSEEKSGSVIVIDLD</sequence>
<evidence type="ECO:0000256" key="9">
    <source>
        <dbReference type="PROSITE-ProRule" id="PRU00452"/>
    </source>
</evidence>
<dbReference type="InterPro" id="IPR023321">
    <property type="entry name" value="PINIT"/>
</dbReference>
<dbReference type="PANTHER" id="PTHR10782">
    <property type="entry name" value="ZINC FINGER MIZ DOMAIN-CONTAINING PROTEIN"/>
    <property type="match status" value="1"/>
</dbReference>
<name>A0A8J5VBH0_9HYME</name>
<dbReference type="GO" id="GO:0005634">
    <property type="term" value="C:nucleus"/>
    <property type="evidence" value="ECO:0007669"/>
    <property type="project" value="UniProtKB-SubCell"/>
</dbReference>
<dbReference type="InterPro" id="IPR004181">
    <property type="entry name" value="Znf_MIZ"/>
</dbReference>
<evidence type="ECO:0000256" key="10">
    <source>
        <dbReference type="SAM" id="MobiDB-lite"/>
    </source>
</evidence>
<gene>
    <name evidence="13" type="ORF">G9C98_002604</name>
</gene>
<proteinExistence type="predicted"/>
<evidence type="ECO:0000256" key="7">
    <source>
        <dbReference type="ARBA" id="ARBA00023242"/>
    </source>
</evidence>
<comment type="caution">
    <text evidence="13">The sequence shown here is derived from an EMBL/GenBank/DDBJ whole genome shotgun (WGS) entry which is preliminary data.</text>
</comment>
<evidence type="ECO:0000256" key="4">
    <source>
        <dbReference type="ARBA" id="ARBA00022771"/>
    </source>
</evidence>
<keyword evidence="2" id="KW-0808">Transferase</keyword>
<dbReference type="PROSITE" id="PS51044">
    <property type="entry name" value="ZF_SP_RING"/>
    <property type="match status" value="1"/>
</dbReference>
<dbReference type="GO" id="GO:0000785">
    <property type="term" value="C:chromatin"/>
    <property type="evidence" value="ECO:0007669"/>
    <property type="project" value="TreeGrafter"/>
</dbReference>
<comment type="pathway">
    <text evidence="8">Protein modification.</text>
</comment>
<evidence type="ECO:0000256" key="3">
    <source>
        <dbReference type="ARBA" id="ARBA00022723"/>
    </source>
</evidence>
<feature type="region of interest" description="Disordered" evidence="10">
    <location>
        <begin position="1"/>
        <end position="65"/>
    </location>
</feature>
<evidence type="ECO:0000259" key="12">
    <source>
        <dbReference type="PROSITE" id="PS51466"/>
    </source>
</evidence>
<dbReference type="AlphaFoldDB" id="A0A8J5VBH0"/>
<organism evidence="13 14">
    <name type="scientific">Cotesia typhae</name>
    <dbReference type="NCBI Taxonomy" id="2053667"/>
    <lineage>
        <taxon>Eukaryota</taxon>
        <taxon>Metazoa</taxon>
        <taxon>Ecdysozoa</taxon>
        <taxon>Arthropoda</taxon>
        <taxon>Hexapoda</taxon>
        <taxon>Insecta</taxon>
        <taxon>Pterygota</taxon>
        <taxon>Neoptera</taxon>
        <taxon>Endopterygota</taxon>
        <taxon>Hymenoptera</taxon>
        <taxon>Apocrita</taxon>
        <taxon>Ichneumonoidea</taxon>
        <taxon>Braconidae</taxon>
        <taxon>Microgastrinae</taxon>
        <taxon>Cotesia</taxon>
    </lineage>
</organism>
<evidence type="ECO:0000256" key="1">
    <source>
        <dbReference type="ARBA" id="ARBA00004123"/>
    </source>
</evidence>
<feature type="domain" description="SP-RING-type" evidence="11">
    <location>
        <begin position="300"/>
        <end position="381"/>
    </location>
</feature>
<keyword evidence="7" id="KW-0539">Nucleus</keyword>
<dbReference type="PANTHER" id="PTHR10782:SF94">
    <property type="entry name" value="SUPPRESSOR OF VARIEGATION 2-10, ISOFORM I"/>
    <property type="match status" value="1"/>
</dbReference>
<dbReference type="Proteomes" id="UP000729913">
    <property type="component" value="Unassembled WGS sequence"/>
</dbReference>
<feature type="compositionally biased region" description="Polar residues" evidence="10">
    <location>
        <begin position="13"/>
        <end position="25"/>
    </location>
</feature>
<keyword evidence="3" id="KW-0479">Metal-binding</keyword>